<keyword evidence="7" id="KW-1185">Reference proteome</keyword>
<evidence type="ECO:0000313" key="6">
    <source>
        <dbReference type="EMBL" id="KAJ1641717.1"/>
    </source>
</evidence>
<dbReference type="Proteomes" id="UP001145021">
    <property type="component" value="Unassembled WGS sequence"/>
</dbReference>
<keyword evidence="2" id="KW-0540">Nuclease</keyword>
<dbReference type="Pfam" id="PF00929">
    <property type="entry name" value="RNase_T"/>
    <property type="match status" value="1"/>
</dbReference>
<dbReference type="GO" id="GO:0000175">
    <property type="term" value="F:3'-5'-RNA exonuclease activity"/>
    <property type="evidence" value="ECO:0007669"/>
    <property type="project" value="InterPro"/>
</dbReference>
<protein>
    <recommendedName>
        <fullName evidence="5">Exonuclease domain-containing protein</fullName>
    </recommendedName>
</protein>
<feature type="domain" description="Exonuclease" evidence="5">
    <location>
        <begin position="43"/>
        <end position="218"/>
    </location>
</feature>
<dbReference type="GO" id="GO:0003676">
    <property type="term" value="F:nucleic acid binding"/>
    <property type="evidence" value="ECO:0007669"/>
    <property type="project" value="InterPro"/>
</dbReference>
<dbReference type="SMART" id="SM00479">
    <property type="entry name" value="EXOIII"/>
    <property type="match status" value="1"/>
</dbReference>
<evidence type="ECO:0000313" key="7">
    <source>
        <dbReference type="Proteomes" id="UP001145021"/>
    </source>
</evidence>
<comment type="similarity">
    <text evidence="1">Belongs to the oligoribonuclease family.</text>
</comment>
<evidence type="ECO:0000259" key="5">
    <source>
        <dbReference type="SMART" id="SM00479"/>
    </source>
</evidence>
<comment type="caution">
    <text evidence="6">The sequence shown here is derived from an EMBL/GenBank/DDBJ whole genome shotgun (WGS) entry which is preliminary data.</text>
</comment>
<dbReference type="SUPFAM" id="SSF53098">
    <property type="entry name" value="Ribonuclease H-like"/>
    <property type="match status" value="1"/>
</dbReference>
<accession>A0A9W7XEQ8</accession>
<dbReference type="PANTHER" id="PTHR11046:SF0">
    <property type="entry name" value="OLIGORIBONUCLEASE, MITOCHONDRIAL"/>
    <property type="match status" value="1"/>
</dbReference>
<dbReference type="Gene3D" id="3.30.420.10">
    <property type="entry name" value="Ribonuclease H-like superfamily/Ribonuclease H"/>
    <property type="match status" value="1"/>
</dbReference>
<keyword evidence="3" id="KW-0378">Hydrolase</keyword>
<evidence type="ECO:0000256" key="1">
    <source>
        <dbReference type="ARBA" id="ARBA00009921"/>
    </source>
</evidence>
<dbReference type="InterPro" id="IPR036397">
    <property type="entry name" value="RNaseH_sf"/>
</dbReference>
<dbReference type="PANTHER" id="PTHR11046">
    <property type="entry name" value="OLIGORIBONUCLEASE, MITOCHONDRIAL"/>
    <property type="match status" value="1"/>
</dbReference>
<dbReference type="InterPro" id="IPR022894">
    <property type="entry name" value="Oligoribonuclease"/>
</dbReference>
<organism evidence="6 7">
    <name type="scientific">Coemansia asiatica</name>
    <dbReference type="NCBI Taxonomy" id="1052880"/>
    <lineage>
        <taxon>Eukaryota</taxon>
        <taxon>Fungi</taxon>
        <taxon>Fungi incertae sedis</taxon>
        <taxon>Zoopagomycota</taxon>
        <taxon>Kickxellomycotina</taxon>
        <taxon>Kickxellomycetes</taxon>
        <taxon>Kickxellales</taxon>
        <taxon>Kickxellaceae</taxon>
        <taxon>Coemansia</taxon>
    </lineage>
</organism>
<dbReference type="CDD" id="cd06135">
    <property type="entry name" value="Orn"/>
    <property type="match status" value="1"/>
</dbReference>
<sequence length="222" mass="25104">MGQRLSRLVQPFISNVSSKTTNIDTMVKKADKIGLRKIHKTAPLVWIDVETTGLVPDKDIILEIAMVVTDGDLNQLGPSQSLVISHPSSELANKLNAWSKKWHSKSGLLDDVAKSTLTLREAEDKLLKQVTQYCKRPNAAILAGNNVGFDRIFISRHMPVLTGYLHFRNIDVSSVNELAKRWSPDTLLGLKKKFSHRAIDDINESIRELKYYRETIFDKSHK</sequence>
<dbReference type="NCBIfam" id="NF003765">
    <property type="entry name" value="PRK05359.1"/>
    <property type="match status" value="1"/>
</dbReference>
<proteinExistence type="inferred from homology"/>
<reference evidence="6" key="1">
    <citation type="submission" date="2022-07" db="EMBL/GenBank/DDBJ databases">
        <title>Phylogenomic reconstructions and comparative analyses of Kickxellomycotina fungi.</title>
        <authorList>
            <person name="Reynolds N.K."/>
            <person name="Stajich J.E."/>
            <person name="Barry K."/>
            <person name="Grigoriev I.V."/>
            <person name="Crous P."/>
            <person name="Smith M.E."/>
        </authorList>
    </citation>
    <scope>NUCLEOTIDE SEQUENCE</scope>
    <source>
        <strain evidence="6">NBRC 105413</strain>
    </source>
</reference>
<gene>
    <name evidence="6" type="ORF">LPJ64_006349</name>
</gene>
<evidence type="ECO:0000256" key="4">
    <source>
        <dbReference type="ARBA" id="ARBA00022839"/>
    </source>
</evidence>
<dbReference type="InterPro" id="IPR012337">
    <property type="entry name" value="RNaseH-like_sf"/>
</dbReference>
<evidence type="ECO:0000256" key="3">
    <source>
        <dbReference type="ARBA" id="ARBA00022801"/>
    </source>
</evidence>
<dbReference type="EMBL" id="JANBOH010000701">
    <property type="protein sequence ID" value="KAJ1641717.1"/>
    <property type="molecule type" value="Genomic_DNA"/>
</dbReference>
<feature type="non-terminal residue" evidence="6">
    <location>
        <position position="1"/>
    </location>
</feature>
<dbReference type="InterPro" id="IPR013520">
    <property type="entry name" value="Ribonucl_H"/>
</dbReference>
<evidence type="ECO:0000256" key="2">
    <source>
        <dbReference type="ARBA" id="ARBA00022722"/>
    </source>
</evidence>
<name>A0A9W7XEQ8_9FUNG</name>
<dbReference type="AlphaFoldDB" id="A0A9W7XEQ8"/>
<keyword evidence="4" id="KW-0269">Exonuclease</keyword>